<sequence length="201" mass="23170">MAAAMEVIYERRVGFRVIVKFMSKKDWTSHLKIVLEDLQDENLETTGMNDDLNPATNTLKVLQEVYSHHKNKLMTPPVALSHAKMFLNDQTISARVGKEETFTSNMVEELREELQSFVSSHNHEEGKVAWWVLVDRVQIYRAFKILSTGTILVDLPGYGDSNLMRAKQAELYMAEADSIIVAYDVCRVIDDPNMRLYLKKW</sequence>
<evidence type="ECO:0000313" key="1">
    <source>
        <dbReference type="EMBL" id="KIJ57461.1"/>
    </source>
</evidence>
<organism evidence="1 2">
    <name type="scientific">Hydnomerulius pinastri MD-312</name>
    <dbReference type="NCBI Taxonomy" id="994086"/>
    <lineage>
        <taxon>Eukaryota</taxon>
        <taxon>Fungi</taxon>
        <taxon>Dikarya</taxon>
        <taxon>Basidiomycota</taxon>
        <taxon>Agaricomycotina</taxon>
        <taxon>Agaricomycetes</taxon>
        <taxon>Agaricomycetidae</taxon>
        <taxon>Boletales</taxon>
        <taxon>Boletales incertae sedis</taxon>
        <taxon>Leucogyrophana</taxon>
    </lineage>
</organism>
<dbReference type="AlphaFoldDB" id="A0A0C2L794"/>
<keyword evidence="2" id="KW-1185">Reference proteome</keyword>
<dbReference type="PANTHER" id="PTHR36681">
    <property type="entry name" value="NUCLEAR GTPASE, GERMINAL CENTER-ASSOCIATED, TANDEM DUPLICATE 3"/>
    <property type="match status" value="1"/>
</dbReference>
<dbReference type="PANTHER" id="PTHR36681:SF3">
    <property type="entry name" value="NUCLEAR GTPASE, GERMINAL CENTER-ASSOCIATED, TANDEM DUPLICATE 3"/>
    <property type="match status" value="1"/>
</dbReference>
<gene>
    <name evidence="1" type="ORF">HYDPIDRAFT_35102</name>
</gene>
<accession>A0A0C2L794</accession>
<dbReference type="Proteomes" id="UP000053820">
    <property type="component" value="Unassembled WGS sequence"/>
</dbReference>
<dbReference type="HOGENOM" id="CLU_1360571_0_0_1"/>
<reference evidence="1 2" key="1">
    <citation type="submission" date="2014-04" db="EMBL/GenBank/DDBJ databases">
        <title>Evolutionary Origins and Diversification of the Mycorrhizal Mutualists.</title>
        <authorList>
            <consortium name="DOE Joint Genome Institute"/>
            <consortium name="Mycorrhizal Genomics Consortium"/>
            <person name="Kohler A."/>
            <person name="Kuo A."/>
            <person name="Nagy L.G."/>
            <person name="Floudas D."/>
            <person name="Copeland A."/>
            <person name="Barry K.W."/>
            <person name="Cichocki N."/>
            <person name="Veneault-Fourrey C."/>
            <person name="LaButti K."/>
            <person name="Lindquist E.A."/>
            <person name="Lipzen A."/>
            <person name="Lundell T."/>
            <person name="Morin E."/>
            <person name="Murat C."/>
            <person name="Riley R."/>
            <person name="Ohm R."/>
            <person name="Sun H."/>
            <person name="Tunlid A."/>
            <person name="Henrissat B."/>
            <person name="Grigoriev I.V."/>
            <person name="Hibbett D.S."/>
            <person name="Martin F."/>
        </authorList>
    </citation>
    <scope>NUCLEOTIDE SEQUENCE [LARGE SCALE GENOMIC DNA]</scope>
    <source>
        <strain evidence="1 2">MD-312</strain>
    </source>
</reference>
<dbReference type="EMBL" id="KN840382">
    <property type="protein sequence ID" value="KIJ57461.1"/>
    <property type="molecule type" value="Genomic_DNA"/>
</dbReference>
<dbReference type="OrthoDB" id="3598281at2759"/>
<name>A0A0C2L794_9AGAM</name>
<evidence type="ECO:0000313" key="2">
    <source>
        <dbReference type="Proteomes" id="UP000053820"/>
    </source>
</evidence>
<protein>
    <submittedName>
        <fullName evidence="1">Uncharacterized protein</fullName>
    </submittedName>
</protein>
<proteinExistence type="predicted"/>